<sequence length="191" mass="20536">MKLTIAKMARLFAVGALTVSGSLVHAGGSLDLSLSDDNVRLAYDATQLSTGMHLNAAVLHNSSDGDIISGGVHVVDVRNNQSDLYIGVGGNAYAVITDNADGAAIGVGGFFRYSMPFNRDLALAGYAYYAPPVISFSEVENMVDSDIRIQYNLLPTAHLYTGFRYTSIQFENANSRYKLGEGLHLGFKLDF</sequence>
<accession>A0A160TBC9</accession>
<dbReference type="EMBL" id="CZQC01000011">
    <property type="protein sequence ID" value="CUS40357.1"/>
    <property type="molecule type" value="Genomic_DNA"/>
</dbReference>
<dbReference type="InterPro" id="IPR009998">
    <property type="entry name" value="YfaZ"/>
</dbReference>
<dbReference type="Pfam" id="PF07437">
    <property type="entry name" value="YfaZ"/>
    <property type="match status" value="1"/>
</dbReference>
<gene>
    <name evidence="1" type="ORF">MGWOODY_Tha2073</name>
</gene>
<organism evidence="1">
    <name type="scientific">hydrothermal vent metagenome</name>
    <dbReference type="NCBI Taxonomy" id="652676"/>
    <lineage>
        <taxon>unclassified sequences</taxon>
        <taxon>metagenomes</taxon>
        <taxon>ecological metagenomes</taxon>
    </lineage>
</organism>
<evidence type="ECO:0000313" key="1">
    <source>
        <dbReference type="EMBL" id="CUS40357.1"/>
    </source>
</evidence>
<proteinExistence type="predicted"/>
<reference evidence="1" key="1">
    <citation type="submission" date="2015-10" db="EMBL/GenBank/DDBJ databases">
        <authorList>
            <person name="Gilbert D.G."/>
        </authorList>
    </citation>
    <scope>NUCLEOTIDE SEQUENCE</scope>
</reference>
<evidence type="ECO:0008006" key="2">
    <source>
        <dbReference type="Google" id="ProtNLM"/>
    </source>
</evidence>
<dbReference type="AlphaFoldDB" id="A0A160TBC9"/>
<protein>
    <recommendedName>
        <fullName evidence="2">YfaZ</fullName>
    </recommendedName>
</protein>
<name>A0A160TBC9_9ZZZZ</name>